<feature type="compositionally biased region" description="Basic and acidic residues" evidence="1">
    <location>
        <begin position="199"/>
        <end position="211"/>
    </location>
</feature>
<feature type="region of interest" description="Disordered" evidence="1">
    <location>
        <begin position="111"/>
        <end position="216"/>
    </location>
</feature>
<dbReference type="Proteomes" id="UP001465755">
    <property type="component" value="Unassembled WGS sequence"/>
</dbReference>
<reference evidence="2 3" key="1">
    <citation type="journal article" date="2024" name="Nat. Commun.">
        <title>Phylogenomics reveals the evolutionary origins of lichenization in chlorophyte algae.</title>
        <authorList>
            <person name="Puginier C."/>
            <person name="Libourel C."/>
            <person name="Otte J."/>
            <person name="Skaloud P."/>
            <person name="Haon M."/>
            <person name="Grisel S."/>
            <person name="Petersen M."/>
            <person name="Berrin J.G."/>
            <person name="Delaux P.M."/>
            <person name="Dal Grande F."/>
            <person name="Keller J."/>
        </authorList>
    </citation>
    <scope>NUCLEOTIDE SEQUENCE [LARGE SCALE GENOMIC DNA]</scope>
    <source>
        <strain evidence="2 3">SAG 2036</strain>
    </source>
</reference>
<evidence type="ECO:0000313" key="3">
    <source>
        <dbReference type="Proteomes" id="UP001465755"/>
    </source>
</evidence>
<feature type="compositionally biased region" description="Polar residues" evidence="1">
    <location>
        <begin position="143"/>
        <end position="155"/>
    </location>
</feature>
<evidence type="ECO:0000256" key="1">
    <source>
        <dbReference type="SAM" id="MobiDB-lite"/>
    </source>
</evidence>
<gene>
    <name evidence="2" type="ORF">WJX73_001810</name>
</gene>
<evidence type="ECO:0000313" key="2">
    <source>
        <dbReference type="EMBL" id="KAK9805805.1"/>
    </source>
</evidence>
<feature type="region of interest" description="Disordered" evidence="1">
    <location>
        <begin position="1"/>
        <end position="31"/>
    </location>
</feature>
<comment type="caution">
    <text evidence="2">The sequence shown here is derived from an EMBL/GenBank/DDBJ whole genome shotgun (WGS) entry which is preliminary data.</text>
</comment>
<feature type="compositionally biased region" description="Polar residues" evidence="1">
    <location>
        <begin position="1"/>
        <end position="18"/>
    </location>
</feature>
<feature type="compositionally biased region" description="Polar residues" evidence="1">
    <location>
        <begin position="228"/>
        <end position="237"/>
    </location>
</feature>
<protein>
    <submittedName>
        <fullName evidence="2">Uncharacterized protein</fullName>
    </submittedName>
</protein>
<proteinExistence type="predicted"/>
<feature type="region of interest" description="Disordered" evidence="1">
    <location>
        <begin position="228"/>
        <end position="253"/>
    </location>
</feature>
<dbReference type="AlphaFoldDB" id="A0AAW1PBT5"/>
<dbReference type="EMBL" id="JALJOQ010000041">
    <property type="protein sequence ID" value="KAK9805805.1"/>
    <property type="molecule type" value="Genomic_DNA"/>
</dbReference>
<name>A0AAW1PBT5_9CHLO</name>
<organism evidence="2 3">
    <name type="scientific">Symbiochloris irregularis</name>
    <dbReference type="NCBI Taxonomy" id="706552"/>
    <lineage>
        <taxon>Eukaryota</taxon>
        <taxon>Viridiplantae</taxon>
        <taxon>Chlorophyta</taxon>
        <taxon>core chlorophytes</taxon>
        <taxon>Trebouxiophyceae</taxon>
        <taxon>Trebouxiales</taxon>
        <taxon>Trebouxiaceae</taxon>
        <taxon>Symbiochloris</taxon>
    </lineage>
</organism>
<accession>A0AAW1PBT5</accession>
<sequence>MIRQPSDVSSAQGASDAQISPEPAAQTLSSGQLPSLSALTDLNVAVEACMAPLDTQCSDSPNFSCSGSLGPEEHSLLMDLLGGFDDRMPLRLSKIMEERLSADMVGMDLDMPCEPSALPSPASPKCEASSTDTASDDQDSGMCVTQGTLATGSHSNEPETVHSAPAALQRGSPTPSRPVSPGKRKVSWDEHSTPPSDTAADRPEAEAKARASDQQNQMLQHYVRQLDAQRTQLSSQAAAHAPPAMETTSRGSSELNEALSIIFNERDFHTGLSGDWGASF</sequence>
<keyword evidence="3" id="KW-1185">Reference proteome</keyword>